<dbReference type="OrthoDB" id="9790760at2"/>
<dbReference type="PROSITE" id="PS51779">
    <property type="entry name" value="POTRA"/>
    <property type="match status" value="1"/>
</dbReference>
<evidence type="ECO:0000256" key="2">
    <source>
        <dbReference type="ARBA" id="ARBA00022475"/>
    </source>
</evidence>
<dbReference type="Pfam" id="PF03799">
    <property type="entry name" value="FtsQ_DivIB_C"/>
    <property type="match status" value="1"/>
</dbReference>
<dbReference type="PANTHER" id="PTHR37820:SF1">
    <property type="entry name" value="CELL DIVISION PROTEIN FTSQ"/>
    <property type="match status" value="1"/>
</dbReference>
<keyword evidence="12" id="KW-1185">Reference proteome</keyword>
<keyword evidence="6 9" id="KW-0472">Membrane</keyword>
<evidence type="ECO:0000256" key="4">
    <source>
        <dbReference type="ARBA" id="ARBA00022692"/>
    </source>
</evidence>
<evidence type="ECO:0000256" key="1">
    <source>
        <dbReference type="ARBA" id="ARBA00004370"/>
    </source>
</evidence>
<keyword evidence="7" id="KW-0131">Cell cycle</keyword>
<keyword evidence="5 9" id="KW-1133">Transmembrane helix</keyword>
<evidence type="ECO:0000256" key="6">
    <source>
        <dbReference type="ARBA" id="ARBA00023136"/>
    </source>
</evidence>
<keyword evidence="4 9" id="KW-0812">Transmembrane</keyword>
<evidence type="ECO:0000313" key="11">
    <source>
        <dbReference type="EMBL" id="ROP43085.1"/>
    </source>
</evidence>
<dbReference type="Proteomes" id="UP000276232">
    <property type="component" value="Unassembled WGS sequence"/>
</dbReference>
<feature type="region of interest" description="Disordered" evidence="8">
    <location>
        <begin position="1"/>
        <end position="95"/>
    </location>
</feature>
<dbReference type="InterPro" id="IPR050487">
    <property type="entry name" value="FtsQ_DivIB"/>
</dbReference>
<accession>A0A3N1HKU0</accession>
<keyword evidence="3 11" id="KW-0132">Cell division</keyword>
<dbReference type="InterPro" id="IPR034746">
    <property type="entry name" value="POTRA"/>
</dbReference>
<feature type="domain" description="POTRA" evidence="10">
    <location>
        <begin position="147"/>
        <end position="215"/>
    </location>
</feature>
<dbReference type="PANTHER" id="PTHR37820">
    <property type="entry name" value="CELL DIVISION PROTEIN DIVIB"/>
    <property type="match status" value="1"/>
</dbReference>
<proteinExistence type="predicted"/>
<evidence type="ECO:0000256" key="9">
    <source>
        <dbReference type="SAM" id="Phobius"/>
    </source>
</evidence>
<keyword evidence="2" id="KW-1003">Cell membrane</keyword>
<dbReference type="GO" id="GO:0051301">
    <property type="term" value="P:cell division"/>
    <property type="evidence" value="ECO:0007669"/>
    <property type="project" value="UniProtKB-KW"/>
</dbReference>
<sequence length="341" mass="35122">MQQGPADDDLAAAAPADGDDRARPPVPAHRGGLPPRPRGGGAAHGGTPTAPRAPAPRPASERGGLPGRAAPVHLRRSTPRSTAAPSGAPPAAVVRTRGRTVTVDAARRFAERARERRRAALKPVLLALAALVVVGAVAWVLLWSPLLVVRDVAVLGLQRLDPAQVAAVVDPARDVPLARVDTGDLEDRLEALPLVQSAVVGPVWPSGLEVRVVERVPVAAVASPDGGFDVVDRTGTTVQTSPEPPADVPVIDVDVTTAGPDTVQAVTRVLDELPVALREQVAAAGGASRDGVVLRLREGAQVVWGGADQTPLKAEVLTALLQRPAALYDVSAPRAPVVRAG</sequence>
<feature type="transmembrane region" description="Helical" evidence="9">
    <location>
        <begin position="124"/>
        <end position="143"/>
    </location>
</feature>
<feature type="compositionally biased region" description="Low complexity" evidence="8">
    <location>
        <begin position="79"/>
        <end position="95"/>
    </location>
</feature>
<dbReference type="AlphaFoldDB" id="A0A3N1HKU0"/>
<comment type="subcellular location">
    <subcellularLocation>
        <location evidence="1">Membrane</location>
    </subcellularLocation>
</comment>
<reference evidence="11 12" key="1">
    <citation type="journal article" date="2015" name="Stand. Genomic Sci.">
        <title>Genomic Encyclopedia of Bacterial and Archaeal Type Strains, Phase III: the genomes of soil and plant-associated and newly described type strains.</title>
        <authorList>
            <person name="Whitman W.B."/>
            <person name="Woyke T."/>
            <person name="Klenk H.P."/>
            <person name="Zhou Y."/>
            <person name="Lilburn T.G."/>
            <person name="Beck B.J."/>
            <person name="De Vos P."/>
            <person name="Vandamme P."/>
            <person name="Eisen J.A."/>
            <person name="Garrity G."/>
            <person name="Hugenholtz P."/>
            <person name="Kyrpides N.C."/>
        </authorList>
    </citation>
    <scope>NUCLEOTIDE SEQUENCE [LARGE SCALE GENOMIC DNA]</scope>
    <source>
        <strain evidence="11 12">CECT 7306</strain>
    </source>
</reference>
<evidence type="ECO:0000256" key="8">
    <source>
        <dbReference type="SAM" id="MobiDB-lite"/>
    </source>
</evidence>
<name>A0A3N1HKU0_9ACTN</name>
<dbReference type="InterPro" id="IPR013685">
    <property type="entry name" value="POTRA_FtsQ_type"/>
</dbReference>
<evidence type="ECO:0000313" key="12">
    <source>
        <dbReference type="Proteomes" id="UP000276232"/>
    </source>
</evidence>
<protein>
    <submittedName>
        <fullName evidence="11">Cell division protein FtsQ</fullName>
    </submittedName>
</protein>
<dbReference type="GO" id="GO:0005886">
    <property type="term" value="C:plasma membrane"/>
    <property type="evidence" value="ECO:0007669"/>
    <property type="project" value="TreeGrafter"/>
</dbReference>
<evidence type="ECO:0000259" key="10">
    <source>
        <dbReference type="PROSITE" id="PS51779"/>
    </source>
</evidence>
<dbReference type="InParanoid" id="A0A3N1HKU0"/>
<organism evidence="11 12">
    <name type="scientific">Pseudokineococcus lusitanus</name>
    <dbReference type="NCBI Taxonomy" id="763993"/>
    <lineage>
        <taxon>Bacteria</taxon>
        <taxon>Bacillati</taxon>
        <taxon>Actinomycetota</taxon>
        <taxon>Actinomycetes</taxon>
        <taxon>Kineosporiales</taxon>
        <taxon>Kineosporiaceae</taxon>
        <taxon>Pseudokineococcus</taxon>
    </lineage>
</organism>
<feature type="compositionally biased region" description="Acidic residues" evidence="8">
    <location>
        <begin position="1"/>
        <end position="10"/>
    </location>
</feature>
<evidence type="ECO:0000256" key="5">
    <source>
        <dbReference type="ARBA" id="ARBA00022989"/>
    </source>
</evidence>
<dbReference type="RefSeq" id="WP_148058040.1">
    <property type="nucleotide sequence ID" value="NZ_RJKN01000004.1"/>
</dbReference>
<dbReference type="Gene3D" id="3.10.20.310">
    <property type="entry name" value="membrane protein fhac"/>
    <property type="match status" value="1"/>
</dbReference>
<dbReference type="InterPro" id="IPR005548">
    <property type="entry name" value="Cell_div_FtsQ/DivIB_C"/>
</dbReference>
<evidence type="ECO:0000256" key="7">
    <source>
        <dbReference type="ARBA" id="ARBA00023306"/>
    </source>
</evidence>
<comment type="caution">
    <text evidence="11">The sequence shown here is derived from an EMBL/GenBank/DDBJ whole genome shotgun (WGS) entry which is preliminary data.</text>
</comment>
<gene>
    <name evidence="11" type="ORF">EDC03_1680</name>
</gene>
<evidence type="ECO:0000256" key="3">
    <source>
        <dbReference type="ARBA" id="ARBA00022618"/>
    </source>
</evidence>
<dbReference type="EMBL" id="RJKN01000004">
    <property type="protein sequence ID" value="ROP43085.1"/>
    <property type="molecule type" value="Genomic_DNA"/>
</dbReference>
<dbReference type="Pfam" id="PF08478">
    <property type="entry name" value="POTRA_1"/>
    <property type="match status" value="1"/>
</dbReference>